<feature type="region of interest" description="Disordered" evidence="1">
    <location>
        <begin position="1"/>
        <end position="35"/>
    </location>
</feature>
<dbReference type="EMBL" id="KQ964269">
    <property type="protein sequence ID" value="KXJ86263.1"/>
    <property type="molecule type" value="Genomic_DNA"/>
</dbReference>
<dbReference type="STRING" id="196109.A0A136IMT1"/>
<sequence>MLLKRKRSESEFSCSSASTLSSPPRPDGFFHASPAHLHSRTLKRYRDNRPSEDEVHQHTLSLLYSAQQPQVRPLRLQHNNEPSQDTSVLAPSSTTQSSLHSFWRLPTSGGARPRPPSSTVNLMDQTGAAGPSTSCGECGQDLVTAGMSTCEDMEIDGVSSLVDHAASAGGCCLDCAKAICHDCSISNLDEQRRCLTCLETQRKDARKASHSRSLFTRV</sequence>
<accession>A0A136IMT1</accession>
<protein>
    <submittedName>
        <fullName evidence="2">Uncharacterized protein</fullName>
    </submittedName>
</protein>
<evidence type="ECO:0000313" key="3">
    <source>
        <dbReference type="Proteomes" id="UP000070501"/>
    </source>
</evidence>
<evidence type="ECO:0000313" key="2">
    <source>
        <dbReference type="EMBL" id="KXJ86263.1"/>
    </source>
</evidence>
<reference evidence="3" key="1">
    <citation type="submission" date="2016-02" db="EMBL/GenBank/DDBJ databases">
        <title>Draft genome sequence of Microdochium bolleyi, a fungal endophyte of beachgrass.</title>
        <authorList>
            <consortium name="DOE Joint Genome Institute"/>
            <person name="David A.S."/>
            <person name="May G."/>
            <person name="Haridas S."/>
            <person name="Lim J."/>
            <person name="Wang M."/>
            <person name="Labutti K."/>
            <person name="Lipzen A."/>
            <person name="Barry K."/>
            <person name="Grigoriev I.V."/>
        </authorList>
    </citation>
    <scope>NUCLEOTIDE SEQUENCE [LARGE SCALE GENOMIC DNA]</scope>
    <source>
        <strain evidence="3">J235TASD1</strain>
    </source>
</reference>
<proteinExistence type="predicted"/>
<dbReference type="Proteomes" id="UP000070501">
    <property type="component" value="Unassembled WGS sequence"/>
</dbReference>
<dbReference type="AlphaFoldDB" id="A0A136IMT1"/>
<evidence type="ECO:0000256" key="1">
    <source>
        <dbReference type="SAM" id="MobiDB-lite"/>
    </source>
</evidence>
<feature type="region of interest" description="Disordered" evidence="1">
    <location>
        <begin position="77"/>
        <end position="117"/>
    </location>
</feature>
<organism evidence="2 3">
    <name type="scientific">Microdochium bolleyi</name>
    <dbReference type="NCBI Taxonomy" id="196109"/>
    <lineage>
        <taxon>Eukaryota</taxon>
        <taxon>Fungi</taxon>
        <taxon>Dikarya</taxon>
        <taxon>Ascomycota</taxon>
        <taxon>Pezizomycotina</taxon>
        <taxon>Sordariomycetes</taxon>
        <taxon>Xylariomycetidae</taxon>
        <taxon>Xylariales</taxon>
        <taxon>Microdochiaceae</taxon>
        <taxon>Microdochium</taxon>
    </lineage>
</organism>
<feature type="compositionally biased region" description="Polar residues" evidence="1">
    <location>
        <begin position="77"/>
        <end position="100"/>
    </location>
</feature>
<feature type="compositionally biased region" description="Low complexity" evidence="1">
    <location>
        <begin position="11"/>
        <end position="22"/>
    </location>
</feature>
<keyword evidence="3" id="KW-1185">Reference proteome</keyword>
<name>A0A136IMT1_9PEZI</name>
<gene>
    <name evidence="2" type="ORF">Micbo1qcDRAFT_198377</name>
</gene>
<dbReference type="OrthoDB" id="5336357at2759"/>
<dbReference type="InParanoid" id="A0A136IMT1"/>